<evidence type="ECO:0000256" key="1">
    <source>
        <dbReference type="SAM" id="Phobius"/>
    </source>
</evidence>
<keyword evidence="1" id="KW-0472">Membrane</keyword>
<name>A0A839IVZ9_9GAMM</name>
<keyword evidence="3" id="KW-1185">Reference proteome</keyword>
<organism evidence="2 3">
    <name type="scientific">Oceanospirillum sediminis</name>
    <dbReference type="NCBI Taxonomy" id="2760088"/>
    <lineage>
        <taxon>Bacteria</taxon>
        <taxon>Pseudomonadati</taxon>
        <taxon>Pseudomonadota</taxon>
        <taxon>Gammaproteobacteria</taxon>
        <taxon>Oceanospirillales</taxon>
        <taxon>Oceanospirillaceae</taxon>
        <taxon>Oceanospirillum</taxon>
    </lineage>
</organism>
<accession>A0A839IVZ9</accession>
<protein>
    <submittedName>
        <fullName evidence="2">Uncharacterized protein</fullName>
    </submittedName>
</protein>
<dbReference type="EMBL" id="JACJFM010000035">
    <property type="protein sequence ID" value="MBB1488804.1"/>
    <property type="molecule type" value="Genomic_DNA"/>
</dbReference>
<dbReference type="RefSeq" id="WP_182810572.1">
    <property type="nucleotide sequence ID" value="NZ_JACJFM010000035.1"/>
</dbReference>
<keyword evidence="1" id="KW-1133">Transmembrane helix</keyword>
<feature type="transmembrane region" description="Helical" evidence="1">
    <location>
        <begin position="7"/>
        <end position="24"/>
    </location>
</feature>
<keyword evidence="1" id="KW-0812">Transmembrane</keyword>
<comment type="caution">
    <text evidence="2">The sequence shown here is derived from an EMBL/GenBank/DDBJ whole genome shotgun (WGS) entry which is preliminary data.</text>
</comment>
<feature type="transmembrane region" description="Helical" evidence="1">
    <location>
        <begin position="30"/>
        <end position="50"/>
    </location>
</feature>
<dbReference type="AlphaFoldDB" id="A0A839IVZ9"/>
<dbReference type="Proteomes" id="UP000565262">
    <property type="component" value="Unassembled WGS sequence"/>
</dbReference>
<proteinExistence type="predicted"/>
<evidence type="ECO:0000313" key="2">
    <source>
        <dbReference type="EMBL" id="MBB1488804.1"/>
    </source>
</evidence>
<evidence type="ECO:0000313" key="3">
    <source>
        <dbReference type="Proteomes" id="UP000565262"/>
    </source>
</evidence>
<gene>
    <name evidence="2" type="ORF">H4O21_19530</name>
</gene>
<sequence>MNDNLRLVAVFSQLAGFILIFLMRTYNVDAFWQGVVLVLMLASALTIWLVRRYRKNKTVKSKYSQS</sequence>
<reference evidence="2 3" key="1">
    <citation type="submission" date="2020-08" db="EMBL/GenBank/DDBJ databases">
        <title>Oceanospirillum sp. nov. isolated from marine sediment.</title>
        <authorList>
            <person name="Ji X."/>
        </authorList>
    </citation>
    <scope>NUCLEOTIDE SEQUENCE [LARGE SCALE GENOMIC DNA]</scope>
    <source>
        <strain evidence="2 3">D5</strain>
    </source>
</reference>